<dbReference type="EMBL" id="REGN01012389">
    <property type="protein sequence ID" value="RMZ95512.1"/>
    <property type="molecule type" value="Genomic_DNA"/>
</dbReference>
<dbReference type="Proteomes" id="UP000276133">
    <property type="component" value="Unassembled WGS sequence"/>
</dbReference>
<evidence type="ECO:0000313" key="2">
    <source>
        <dbReference type="Proteomes" id="UP000276133"/>
    </source>
</evidence>
<reference evidence="1 2" key="1">
    <citation type="journal article" date="2018" name="Sci. Rep.">
        <title>Genomic signatures of local adaptation to the degree of environmental predictability in rotifers.</title>
        <authorList>
            <person name="Franch-Gras L."/>
            <person name="Hahn C."/>
            <person name="Garcia-Roger E.M."/>
            <person name="Carmona M.J."/>
            <person name="Serra M."/>
            <person name="Gomez A."/>
        </authorList>
    </citation>
    <scope>NUCLEOTIDE SEQUENCE [LARGE SCALE GENOMIC DNA]</scope>
    <source>
        <strain evidence="1">HYR1</strain>
    </source>
</reference>
<dbReference type="AlphaFoldDB" id="A0A3M7P8Z1"/>
<comment type="caution">
    <text evidence="1">The sequence shown here is derived from an EMBL/GenBank/DDBJ whole genome shotgun (WGS) entry which is preliminary data.</text>
</comment>
<keyword evidence="2" id="KW-1185">Reference proteome</keyword>
<name>A0A3M7P8Z1_BRAPC</name>
<accession>A0A3M7P8Z1</accession>
<proteinExistence type="predicted"/>
<gene>
    <name evidence="1" type="ORF">BpHYR1_039578</name>
</gene>
<protein>
    <submittedName>
        <fullName evidence="1">Uncharacterized protein</fullName>
    </submittedName>
</protein>
<evidence type="ECO:0000313" key="1">
    <source>
        <dbReference type="EMBL" id="RMZ95512.1"/>
    </source>
</evidence>
<organism evidence="1 2">
    <name type="scientific">Brachionus plicatilis</name>
    <name type="common">Marine rotifer</name>
    <name type="synonym">Brachionus muelleri</name>
    <dbReference type="NCBI Taxonomy" id="10195"/>
    <lineage>
        <taxon>Eukaryota</taxon>
        <taxon>Metazoa</taxon>
        <taxon>Spiralia</taxon>
        <taxon>Gnathifera</taxon>
        <taxon>Rotifera</taxon>
        <taxon>Eurotatoria</taxon>
        <taxon>Monogononta</taxon>
        <taxon>Pseudotrocha</taxon>
        <taxon>Ploima</taxon>
        <taxon>Brachionidae</taxon>
        <taxon>Brachionus</taxon>
    </lineage>
</organism>
<sequence>MSYLCNVTSGWVIAWQCEVAVVMHTKEIREIMILPLCERERKGRFSAKAFYYHVLQIDDKYLLLSTSRETKKKL</sequence>